<keyword evidence="5" id="KW-0496">Mitochondrion</keyword>
<dbReference type="EMBL" id="HBUF01602162">
    <property type="protein sequence ID" value="CAG6776412.1"/>
    <property type="molecule type" value="Transcribed_RNA"/>
</dbReference>
<comment type="similarity">
    <text evidence="2">Belongs to the bacterial ribosomal protein bL36 family.</text>
</comment>
<dbReference type="AlphaFoldDB" id="A0A8D8QRG8"/>
<evidence type="ECO:0000256" key="2">
    <source>
        <dbReference type="ARBA" id="ARBA00007645"/>
    </source>
</evidence>
<evidence type="ECO:0000256" key="6">
    <source>
        <dbReference type="ARBA" id="ARBA00023274"/>
    </source>
</evidence>
<dbReference type="EMBL" id="HBUF01096309">
    <property type="protein sequence ID" value="CAG6636910.1"/>
    <property type="molecule type" value="Transcribed_RNA"/>
</dbReference>
<sequence>MNRILKPASLVNNLLHRTFSTLYRPIIGKTNPVQEITKPPTLSQCESSSLLKASLSNVILVNTWKYKVRVKKRCKGCYFVYRDGVLHNQCHLKPKHKQILIHPSPKNTWICSGVSTSTPRPW</sequence>
<dbReference type="GO" id="GO:0006412">
    <property type="term" value="P:translation"/>
    <property type="evidence" value="ECO:0007669"/>
    <property type="project" value="InterPro"/>
</dbReference>
<dbReference type="InterPro" id="IPR000473">
    <property type="entry name" value="Ribosomal_bL36"/>
</dbReference>
<dbReference type="InterPro" id="IPR035977">
    <property type="entry name" value="Ribosomal_bL36_sp"/>
</dbReference>
<dbReference type="EMBL" id="HBUF01602159">
    <property type="protein sequence ID" value="CAG6776409.1"/>
    <property type="molecule type" value="Transcribed_RNA"/>
</dbReference>
<protein>
    <recommendedName>
        <fullName evidence="7">Large ribosomal subunit protein bL36m</fullName>
    </recommendedName>
    <alternativeName>
        <fullName evidence="8">39S ribosomal protein L36, mitochondrial</fullName>
    </alternativeName>
</protein>
<dbReference type="Pfam" id="PF00444">
    <property type="entry name" value="Ribosomal_L36"/>
    <property type="match status" value="1"/>
</dbReference>
<accession>A0A8D8QRG8</accession>
<evidence type="ECO:0000313" key="9">
    <source>
        <dbReference type="EMBL" id="CAG6636908.1"/>
    </source>
</evidence>
<evidence type="ECO:0000256" key="7">
    <source>
        <dbReference type="ARBA" id="ARBA00035239"/>
    </source>
</evidence>
<comment type="subcellular location">
    <subcellularLocation>
        <location evidence="1">Mitochondrion</location>
    </subcellularLocation>
</comment>
<dbReference type="InterPro" id="IPR052143">
    <property type="entry name" value="Mitoribosomal_bL36m"/>
</dbReference>
<keyword evidence="6" id="KW-0687">Ribonucleoprotein</keyword>
<dbReference type="PANTHER" id="PTHR46909:SF1">
    <property type="entry name" value="LARGE RIBOSOMAL SUBUNIT PROTEIN BL36M"/>
    <property type="match status" value="1"/>
</dbReference>
<reference evidence="9" key="1">
    <citation type="submission" date="2021-05" db="EMBL/GenBank/DDBJ databases">
        <authorList>
            <person name="Alioto T."/>
            <person name="Alioto T."/>
            <person name="Gomez Garrido J."/>
        </authorList>
    </citation>
    <scope>NUCLEOTIDE SEQUENCE</scope>
</reference>
<evidence type="ECO:0000256" key="3">
    <source>
        <dbReference type="ARBA" id="ARBA00022946"/>
    </source>
</evidence>
<dbReference type="PANTHER" id="PTHR46909">
    <property type="entry name" value="39S RIBOSOMAL PROTEIN L36, MITOCHONDRIAL"/>
    <property type="match status" value="1"/>
</dbReference>
<keyword evidence="3" id="KW-0809">Transit peptide</keyword>
<name>A0A8D8QRG8_9HEMI</name>
<evidence type="ECO:0000256" key="5">
    <source>
        <dbReference type="ARBA" id="ARBA00023128"/>
    </source>
</evidence>
<organism evidence="9">
    <name type="scientific">Cacopsylla melanoneura</name>
    <dbReference type="NCBI Taxonomy" id="428564"/>
    <lineage>
        <taxon>Eukaryota</taxon>
        <taxon>Metazoa</taxon>
        <taxon>Ecdysozoa</taxon>
        <taxon>Arthropoda</taxon>
        <taxon>Hexapoda</taxon>
        <taxon>Insecta</taxon>
        <taxon>Pterygota</taxon>
        <taxon>Neoptera</taxon>
        <taxon>Paraneoptera</taxon>
        <taxon>Hemiptera</taxon>
        <taxon>Sternorrhyncha</taxon>
        <taxon>Psylloidea</taxon>
        <taxon>Psyllidae</taxon>
        <taxon>Psyllinae</taxon>
        <taxon>Cacopsylla</taxon>
    </lineage>
</organism>
<dbReference type="EMBL" id="HBUF01096308">
    <property type="protein sequence ID" value="CAG6636909.1"/>
    <property type="molecule type" value="Transcribed_RNA"/>
</dbReference>
<dbReference type="SUPFAM" id="SSF57840">
    <property type="entry name" value="Ribosomal protein L36"/>
    <property type="match status" value="1"/>
</dbReference>
<dbReference type="EMBL" id="HBUF01096307">
    <property type="protein sequence ID" value="CAG6636908.1"/>
    <property type="molecule type" value="Transcribed_RNA"/>
</dbReference>
<dbReference type="EMBL" id="HBUF01602161">
    <property type="protein sequence ID" value="CAG6776411.1"/>
    <property type="molecule type" value="Transcribed_RNA"/>
</dbReference>
<proteinExistence type="inferred from homology"/>
<dbReference type="EMBL" id="HBUF01096306">
    <property type="protein sequence ID" value="CAG6636907.1"/>
    <property type="molecule type" value="Transcribed_RNA"/>
</dbReference>
<dbReference type="GO" id="GO:0005762">
    <property type="term" value="C:mitochondrial large ribosomal subunit"/>
    <property type="evidence" value="ECO:0007669"/>
    <property type="project" value="TreeGrafter"/>
</dbReference>
<keyword evidence="4" id="KW-0689">Ribosomal protein</keyword>
<dbReference type="EMBL" id="HBUF01602160">
    <property type="protein sequence ID" value="CAG6776410.1"/>
    <property type="molecule type" value="Transcribed_RNA"/>
</dbReference>
<dbReference type="GO" id="GO:0003735">
    <property type="term" value="F:structural constituent of ribosome"/>
    <property type="evidence" value="ECO:0007669"/>
    <property type="project" value="InterPro"/>
</dbReference>
<evidence type="ECO:0000256" key="4">
    <source>
        <dbReference type="ARBA" id="ARBA00022980"/>
    </source>
</evidence>
<evidence type="ECO:0000256" key="1">
    <source>
        <dbReference type="ARBA" id="ARBA00004173"/>
    </source>
</evidence>
<evidence type="ECO:0000256" key="8">
    <source>
        <dbReference type="ARBA" id="ARBA00035411"/>
    </source>
</evidence>